<dbReference type="EMBL" id="FOVE01000004">
    <property type="protein sequence ID" value="SFN19366.1"/>
    <property type="molecule type" value="Genomic_DNA"/>
</dbReference>
<gene>
    <name evidence="1" type="ORF">SAMN05660284_00838</name>
</gene>
<dbReference type="Proteomes" id="UP000242869">
    <property type="component" value="Unassembled WGS sequence"/>
</dbReference>
<evidence type="ECO:0000313" key="1">
    <source>
        <dbReference type="EMBL" id="SFN19366.1"/>
    </source>
</evidence>
<dbReference type="OrthoDB" id="71604at2"/>
<evidence type="ECO:0000313" key="2">
    <source>
        <dbReference type="Proteomes" id="UP000242869"/>
    </source>
</evidence>
<dbReference type="AlphaFoldDB" id="A0A1I4X1U4"/>
<dbReference type="Pfam" id="PF03692">
    <property type="entry name" value="CxxCxxCC"/>
    <property type="match status" value="1"/>
</dbReference>
<dbReference type="RefSeq" id="WP_091191734.1">
    <property type="nucleotide sequence ID" value="NZ_FOVE01000004.1"/>
</dbReference>
<accession>A0A1I4X1U4</accession>
<keyword evidence="2" id="KW-1185">Reference proteome</keyword>
<name>A0A1I4X1U4_9NEIS</name>
<dbReference type="InterPro" id="IPR005358">
    <property type="entry name" value="Puta_zinc/iron-chelating_dom"/>
</dbReference>
<sequence length="109" mass="12366">MTQQSNSAVTDESSAVTCATCKACCCKLEVMLMGDDDVPEEFTVQDQWGGWVMLRLEDRWCAALDRKTMLCTIYERRPFICREYQAGDSDCLDERKQLSLPVPADMVPD</sequence>
<protein>
    <submittedName>
        <fullName evidence="1">Zinc-or iron-chelating domain-containing protein</fullName>
    </submittedName>
</protein>
<proteinExistence type="predicted"/>
<reference evidence="2" key="1">
    <citation type="submission" date="2016-10" db="EMBL/GenBank/DDBJ databases">
        <authorList>
            <person name="Varghese N."/>
            <person name="Submissions S."/>
        </authorList>
    </citation>
    <scope>NUCLEOTIDE SEQUENCE [LARGE SCALE GENOMIC DNA]</scope>
    <source>
        <strain evidence="2">DSM 6150</strain>
    </source>
</reference>
<dbReference type="STRING" id="83765.SAMN05660284_00838"/>
<organism evidence="1 2">
    <name type="scientific">Formivibrio citricus</name>
    <dbReference type="NCBI Taxonomy" id="83765"/>
    <lineage>
        <taxon>Bacteria</taxon>
        <taxon>Pseudomonadati</taxon>
        <taxon>Pseudomonadota</taxon>
        <taxon>Betaproteobacteria</taxon>
        <taxon>Neisseriales</taxon>
        <taxon>Chitinibacteraceae</taxon>
        <taxon>Formivibrio</taxon>
    </lineage>
</organism>